<dbReference type="GO" id="GO:0005886">
    <property type="term" value="C:plasma membrane"/>
    <property type="evidence" value="ECO:0007669"/>
    <property type="project" value="UniProtKB-SubCell"/>
</dbReference>
<dbReference type="InterPro" id="IPR018456">
    <property type="entry name" value="PTR2_symporter_CS"/>
</dbReference>
<evidence type="ECO:0000256" key="8">
    <source>
        <dbReference type="RuleBase" id="RU003755"/>
    </source>
</evidence>
<feature type="compositionally biased region" description="Low complexity" evidence="9">
    <location>
        <begin position="594"/>
        <end position="605"/>
    </location>
</feature>
<dbReference type="OrthoDB" id="9772725at2"/>
<feature type="transmembrane region" description="Helical" evidence="10">
    <location>
        <begin position="437"/>
        <end position="455"/>
    </location>
</feature>
<reference evidence="11 12" key="1">
    <citation type="submission" date="2019-03" db="EMBL/GenBank/DDBJ databases">
        <title>Genomic Encyclopedia of Type Strains, Phase IV (KMG-IV): sequencing the most valuable type-strain genomes for metagenomic binning, comparative biology and taxonomic classification.</title>
        <authorList>
            <person name="Goeker M."/>
        </authorList>
    </citation>
    <scope>NUCLEOTIDE SEQUENCE [LARGE SCALE GENOMIC DNA]</scope>
    <source>
        <strain evidence="11 12">DSM 2132</strain>
    </source>
</reference>
<feature type="transmembrane region" description="Helical" evidence="10">
    <location>
        <begin position="60"/>
        <end position="81"/>
    </location>
</feature>
<dbReference type="Pfam" id="PF00854">
    <property type="entry name" value="PTR2"/>
    <property type="match status" value="1"/>
</dbReference>
<evidence type="ECO:0000313" key="12">
    <source>
        <dbReference type="Proteomes" id="UP000295399"/>
    </source>
</evidence>
<dbReference type="PROSITE" id="PS01022">
    <property type="entry name" value="PTR2_1"/>
    <property type="match status" value="1"/>
</dbReference>
<evidence type="ECO:0000256" key="6">
    <source>
        <dbReference type="ARBA" id="ARBA00022989"/>
    </source>
</evidence>
<dbReference type="InterPro" id="IPR000109">
    <property type="entry name" value="POT_fam"/>
</dbReference>
<sequence>MSDAPQPTPASAHGEFLGHPKGLIVLFLTEMWERFSYYGMRALLIFYLTQHFLFGDDKATAIYGAYTALVYVMPVIGGLLADRYLGAKKAVTFGAILLVFGHATMAIEGDASRQFVDYAGQSYEIVTEGRGDAAERFVLVDGERLEAAVGGGEIDFHDADRAAAAGLPAVLTGEDFALRTQRDQGGLQLLYLALALIIAGTGFLKANISTIVGDLYAPGDRRRDSGFTIFYMGINLGSFMATLLCGWLGQTYGWQYGFGLAGIGMVLGLTVFRVWQPLLRGLAEPPDPAKLRERVAPMLNREWLIYLGGVVMVVVAWLLQSQDVVGNLLIAAGAVVFGGILAYSLIKCTPIERDRMLVATFLILCQIPFWALFEQAGSSLNLFADRAVDRTLFGWEIPASMFQSLNAFFIITLAPLFAIGWTFLARKRREPSTPVKFSLGLLQVGLGFLVLVAGIEASGDVGKASMIWLVLVYLLHTTGELCLSPVGLSMVTKLSVARLVGMMMGAWFLATAFANFLAAQIARTTGAETVGGEITDLAAAKANYADVYANVGWLAVAIAVGVFALSPILRRGMHEERVGPVAHNMAGEAELAEPAAAGAPASRAAVESETRSGQG</sequence>
<dbReference type="InterPro" id="IPR005279">
    <property type="entry name" value="Dipep/tripep_permease"/>
</dbReference>
<dbReference type="FunCoup" id="A0A4R2PBM6">
    <property type="interactions" value="144"/>
</dbReference>
<dbReference type="NCBIfam" id="TIGR00924">
    <property type="entry name" value="yjdL_sub1_fam"/>
    <property type="match status" value="1"/>
</dbReference>
<feature type="transmembrane region" description="Helical" evidence="10">
    <location>
        <begin position="255"/>
        <end position="275"/>
    </location>
</feature>
<dbReference type="CDD" id="cd17346">
    <property type="entry name" value="MFS_DtpA_like"/>
    <property type="match status" value="1"/>
</dbReference>
<feature type="compositionally biased region" description="Basic and acidic residues" evidence="9">
    <location>
        <begin position="606"/>
        <end position="615"/>
    </location>
</feature>
<proteinExistence type="inferred from homology"/>
<feature type="transmembrane region" description="Helical" evidence="10">
    <location>
        <begin position="551"/>
        <end position="569"/>
    </location>
</feature>
<evidence type="ECO:0000256" key="1">
    <source>
        <dbReference type="ARBA" id="ARBA00004651"/>
    </source>
</evidence>
<keyword evidence="7 10" id="KW-0472">Membrane</keyword>
<protein>
    <submittedName>
        <fullName evidence="11">POT family proton-dependent oligopeptide transporter</fullName>
    </submittedName>
</protein>
<evidence type="ECO:0000256" key="9">
    <source>
        <dbReference type="SAM" id="MobiDB-lite"/>
    </source>
</evidence>
<feature type="transmembrane region" description="Helical" evidence="10">
    <location>
        <begin position="467"/>
        <end position="488"/>
    </location>
</feature>
<comment type="similarity">
    <text evidence="8">Belongs to the major facilitator superfamily. Proton-dependent oligopeptide transporter (POT/PTR) (TC 2.A.17) family.</text>
</comment>
<feature type="transmembrane region" description="Helical" evidence="10">
    <location>
        <begin position="500"/>
        <end position="522"/>
    </location>
</feature>
<evidence type="ECO:0000256" key="3">
    <source>
        <dbReference type="ARBA" id="ARBA00022475"/>
    </source>
</evidence>
<dbReference type="GO" id="GO:0006857">
    <property type="term" value="P:oligopeptide transport"/>
    <property type="evidence" value="ECO:0007669"/>
    <property type="project" value="InterPro"/>
</dbReference>
<evidence type="ECO:0000256" key="5">
    <source>
        <dbReference type="ARBA" id="ARBA00022856"/>
    </source>
</evidence>
<dbReference type="RefSeq" id="WP_132709023.1">
    <property type="nucleotide sequence ID" value="NZ_JACIGF010000009.1"/>
</dbReference>
<feature type="transmembrane region" description="Helical" evidence="10">
    <location>
        <begin position="229"/>
        <end position="249"/>
    </location>
</feature>
<evidence type="ECO:0000256" key="2">
    <source>
        <dbReference type="ARBA" id="ARBA00022448"/>
    </source>
</evidence>
<dbReference type="Gene3D" id="1.20.1250.20">
    <property type="entry name" value="MFS general substrate transporter like domains"/>
    <property type="match status" value="2"/>
</dbReference>
<gene>
    <name evidence="11" type="ORF">EV659_10925</name>
</gene>
<accession>A0A4R2PBM6</accession>
<keyword evidence="3" id="KW-1003">Cell membrane</keyword>
<keyword evidence="5" id="KW-0653">Protein transport</keyword>
<feature type="region of interest" description="Disordered" evidence="9">
    <location>
        <begin position="594"/>
        <end position="615"/>
    </location>
</feature>
<keyword evidence="2 8" id="KW-0813">Transport</keyword>
<dbReference type="InParanoid" id="A0A4R2PBM6"/>
<keyword evidence="12" id="KW-1185">Reference proteome</keyword>
<dbReference type="InterPro" id="IPR050171">
    <property type="entry name" value="MFS_Transporters"/>
</dbReference>
<dbReference type="PANTHER" id="PTHR23517:SF15">
    <property type="entry name" value="PROTON-DEPENDENT OLIGOPEPTIDE FAMILY TRANSPORT PROTEIN"/>
    <property type="match status" value="1"/>
</dbReference>
<evidence type="ECO:0000313" key="11">
    <source>
        <dbReference type="EMBL" id="TCP32533.1"/>
    </source>
</evidence>
<dbReference type="GO" id="GO:1904680">
    <property type="term" value="F:peptide transmembrane transporter activity"/>
    <property type="evidence" value="ECO:0007669"/>
    <property type="project" value="InterPro"/>
</dbReference>
<evidence type="ECO:0000256" key="4">
    <source>
        <dbReference type="ARBA" id="ARBA00022692"/>
    </source>
</evidence>
<name>A0A4R2PBM6_RHOSA</name>
<feature type="transmembrane region" description="Helical" evidence="10">
    <location>
        <begin position="325"/>
        <end position="344"/>
    </location>
</feature>
<dbReference type="InterPro" id="IPR036259">
    <property type="entry name" value="MFS_trans_sf"/>
</dbReference>
<keyword evidence="4 8" id="KW-0812">Transmembrane</keyword>
<dbReference type="AlphaFoldDB" id="A0A4R2PBM6"/>
<feature type="transmembrane region" description="Helical" evidence="10">
    <location>
        <begin position="189"/>
        <end position="208"/>
    </location>
</feature>
<feature type="transmembrane region" description="Helical" evidence="10">
    <location>
        <begin position="35"/>
        <end position="54"/>
    </location>
</feature>
<feature type="transmembrane region" description="Helical" evidence="10">
    <location>
        <begin position="405"/>
        <end position="425"/>
    </location>
</feature>
<organism evidence="11 12">
    <name type="scientific">Rhodothalassium salexigens DSM 2132</name>
    <dbReference type="NCBI Taxonomy" id="1188247"/>
    <lineage>
        <taxon>Bacteria</taxon>
        <taxon>Pseudomonadati</taxon>
        <taxon>Pseudomonadota</taxon>
        <taxon>Alphaproteobacteria</taxon>
        <taxon>Rhodothalassiales</taxon>
        <taxon>Rhodothalassiaceae</taxon>
        <taxon>Rhodothalassium</taxon>
    </lineage>
</organism>
<evidence type="ECO:0000256" key="10">
    <source>
        <dbReference type="SAM" id="Phobius"/>
    </source>
</evidence>
<comment type="subcellular location">
    <subcellularLocation>
        <location evidence="1">Cell membrane</location>
        <topology evidence="1">Multi-pass membrane protein</topology>
    </subcellularLocation>
    <subcellularLocation>
        <location evidence="8">Membrane</location>
        <topology evidence="8">Multi-pass membrane protein</topology>
    </subcellularLocation>
</comment>
<dbReference type="EMBL" id="SLXO01000009">
    <property type="protein sequence ID" value="TCP32533.1"/>
    <property type="molecule type" value="Genomic_DNA"/>
</dbReference>
<dbReference type="Proteomes" id="UP000295399">
    <property type="component" value="Unassembled WGS sequence"/>
</dbReference>
<dbReference type="PANTHER" id="PTHR23517">
    <property type="entry name" value="RESISTANCE PROTEIN MDTM, PUTATIVE-RELATED-RELATED"/>
    <property type="match status" value="1"/>
</dbReference>
<keyword evidence="5" id="KW-0571">Peptide transport</keyword>
<evidence type="ECO:0000256" key="7">
    <source>
        <dbReference type="ARBA" id="ARBA00023136"/>
    </source>
</evidence>
<keyword evidence="6 10" id="KW-1133">Transmembrane helix</keyword>
<dbReference type="SUPFAM" id="SSF103473">
    <property type="entry name" value="MFS general substrate transporter"/>
    <property type="match status" value="1"/>
</dbReference>
<comment type="caution">
    <text evidence="11">The sequence shown here is derived from an EMBL/GenBank/DDBJ whole genome shotgun (WGS) entry which is preliminary data.</text>
</comment>
<feature type="transmembrane region" description="Helical" evidence="10">
    <location>
        <begin position="303"/>
        <end position="319"/>
    </location>
</feature>
<dbReference type="PROSITE" id="PS01023">
    <property type="entry name" value="PTR2_2"/>
    <property type="match status" value="1"/>
</dbReference>